<evidence type="ECO:0000313" key="6">
    <source>
        <dbReference type="Proteomes" id="UP001211421"/>
    </source>
</evidence>
<dbReference type="EMBL" id="JANGCN010000009">
    <property type="protein sequence ID" value="MCQ5152763.1"/>
    <property type="molecule type" value="Genomic_DNA"/>
</dbReference>
<dbReference type="Gene3D" id="2.30.30.110">
    <property type="match status" value="1"/>
</dbReference>
<dbReference type="EMBL" id="JAQMLS010000001">
    <property type="protein sequence ID" value="MDB8740588.1"/>
    <property type="molecule type" value="Genomic_DNA"/>
</dbReference>
<sequence length="115" mass="12899">MLIKRGDIFYADLNPVVGSEQGGIRPVLVVQNNVGNRHSPTIVVLPLSTAKKHYLPTHIHIRGSKTLPKDSIVLAEQIRTIDRYRLKSYVGSVDFELMEKVEKAMKISIGVDFDD</sequence>
<dbReference type="EC" id="3.1.-.-" evidence="3"/>
<evidence type="ECO:0000256" key="1">
    <source>
        <dbReference type="ARBA" id="ARBA00007521"/>
    </source>
</evidence>
<dbReference type="Pfam" id="PF02452">
    <property type="entry name" value="PemK_toxin"/>
    <property type="match status" value="1"/>
</dbReference>
<name>A0AAW6DR25_9FIRM</name>
<proteinExistence type="inferred from homology"/>
<dbReference type="InterPro" id="IPR011067">
    <property type="entry name" value="Plasmid_toxin/cell-grow_inhib"/>
</dbReference>
<dbReference type="Proteomes" id="UP001211421">
    <property type="component" value="Unassembled WGS sequence"/>
</dbReference>
<dbReference type="SUPFAM" id="SSF50118">
    <property type="entry name" value="Cell growth inhibitor/plasmid maintenance toxic component"/>
    <property type="match status" value="1"/>
</dbReference>
<dbReference type="PANTHER" id="PTHR33988:SF2">
    <property type="entry name" value="ENDORIBONUCLEASE MAZF"/>
    <property type="match status" value="1"/>
</dbReference>
<dbReference type="RefSeq" id="WP_117864168.1">
    <property type="nucleotide sequence ID" value="NZ_CAKVQR010000001.1"/>
</dbReference>
<comment type="similarity">
    <text evidence="1 3">Belongs to the PemK/MazF family.</text>
</comment>
<organism evidence="5 6">
    <name type="scientific">Ruminococcus bicirculans</name>
    <name type="common">ex Wegman et al. 2014</name>
    <dbReference type="NCBI Taxonomy" id="1160721"/>
    <lineage>
        <taxon>Bacteria</taxon>
        <taxon>Bacillati</taxon>
        <taxon>Bacillota</taxon>
        <taxon>Clostridia</taxon>
        <taxon>Eubacteriales</taxon>
        <taxon>Oscillospiraceae</taxon>
        <taxon>Ruminococcus</taxon>
    </lineage>
</organism>
<dbReference type="Proteomes" id="UP001206236">
    <property type="component" value="Unassembled WGS sequence"/>
</dbReference>
<reference evidence="4" key="1">
    <citation type="submission" date="2022-06" db="EMBL/GenBank/DDBJ databases">
        <title>Isolation of gut microbiota from human fecal samples.</title>
        <authorList>
            <person name="Pamer E.G."/>
            <person name="Barat B."/>
            <person name="Waligurski E."/>
            <person name="Medina S."/>
            <person name="Paddock L."/>
            <person name="Mostad J."/>
        </authorList>
    </citation>
    <scope>NUCLEOTIDE SEQUENCE</scope>
    <source>
        <strain evidence="4">DFI.5.57</strain>
    </source>
</reference>
<dbReference type="PANTHER" id="PTHR33988">
    <property type="entry name" value="ENDORIBONUCLEASE MAZF-RELATED"/>
    <property type="match status" value="1"/>
</dbReference>
<dbReference type="GO" id="GO:0016075">
    <property type="term" value="P:rRNA catabolic process"/>
    <property type="evidence" value="ECO:0007669"/>
    <property type="project" value="TreeGrafter"/>
</dbReference>
<keyword evidence="3" id="KW-0255">Endonuclease</keyword>
<keyword evidence="3" id="KW-0540">Nuclease</keyword>
<evidence type="ECO:0000256" key="3">
    <source>
        <dbReference type="PIRNR" id="PIRNR033490"/>
    </source>
</evidence>
<dbReference type="GO" id="GO:0016787">
    <property type="term" value="F:hydrolase activity"/>
    <property type="evidence" value="ECO:0007669"/>
    <property type="project" value="UniProtKB-KW"/>
</dbReference>
<evidence type="ECO:0000256" key="2">
    <source>
        <dbReference type="ARBA" id="ARBA00022649"/>
    </source>
</evidence>
<protein>
    <recommendedName>
        <fullName evidence="3">mRNA interferase</fullName>
        <ecNumber evidence="3">3.1.-.-</ecNumber>
    </recommendedName>
</protein>
<dbReference type="AlphaFoldDB" id="A0AAW6DR25"/>
<reference evidence="5" key="2">
    <citation type="submission" date="2023-01" db="EMBL/GenBank/DDBJ databases">
        <title>Human gut microbiome strain richness.</title>
        <authorList>
            <person name="Chen-Liaw A."/>
        </authorList>
    </citation>
    <scope>NUCLEOTIDE SEQUENCE</scope>
    <source>
        <strain evidence="5">D59st1_B8_D59t2_181005</strain>
    </source>
</reference>
<dbReference type="InterPro" id="IPR003477">
    <property type="entry name" value="PemK-like"/>
</dbReference>
<accession>A0AAW6DR25</accession>
<dbReference type="GO" id="GO:0004521">
    <property type="term" value="F:RNA endonuclease activity"/>
    <property type="evidence" value="ECO:0007669"/>
    <property type="project" value="TreeGrafter"/>
</dbReference>
<keyword evidence="2" id="KW-1277">Toxin-antitoxin system</keyword>
<comment type="function">
    <text evidence="3">Toxic component of a type II toxin-antitoxin (TA) system.</text>
</comment>
<evidence type="ECO:0000313" key="5">
    <source>
        <dbReference type="EMBL" id="MDB8740588.1"/>
    </source>
</evidence>
<evidence type="ECO:0000313" key="4">
    <source>
        <dbReference type="EMBL" id="MCQ5152763.1"/>
    </source>
</evidence>
<dbReference type="GO" id="GO:0003677">
    <property type="term" value="F:DNA binding"/>
    <property type="evidence" value="ECO:0007669"/>
    <property type="project" value="InterPro"/>
</dbReference>
<dbReference type="PIRSF" id="PIRSF033490">
    <property type="entry name" value="MazF"/>
    <property type="match status" value="1"/>
</dbReference>
<comment type="caution">
    <text evidence="5">The sequence shown here is derived from an EMBL/GenBank/DDBJ whole genome shotgun (WGS) entry which is preliminary data.</text>
</comment>
<gene>
    <name evidence="4" type="ORF">NE632_05525</name>
    <name evidence="5" type="ORF">PNV70_00735</name>
</gene>
<dbReference type="GO" id="GO:0006402">
    <property type="term" value="P:mRNA catabolic process"/>
    <property type="evidence" value="ECO:0007669"/>
    <property type="project" value="TreeGrafter"/>
</dbReference>
<keyword evidence="3" id="KW-0378">Hydrolase</keyword>